<keyword evidence="5 12" id="KW-0479">Metal-binding</keyword>
<comment type="pathway">
    <text evidence="12">Carbohydrate metabolism; D-ribose degradation; D-ribose 5-phosphate from beta-D-ribopyranose: step 2/2.</text>
</comment>
<comment type="subcellular location">
    <subcellularLocation>
        <location evidence="12">Cytoplasm</location>
    </subcellularLocation>
    <subcellularLocation>
        <location evidence="12">Nucleus</location>
    </subcellularLocation>
</comment>
<evidence type="ECO:0000313" key="14">
    <source>
        <dbReference type="EMBL" id="KAF2220560.1"/>
    </source>
</evidence>
<comment type="similarity">
    <text evidence="12">Belongs to the carbohydrate kinase PfkB family. Ribokinase subfamily.</text>
</comment>
<feature type="binding site" evidence="12">
    <location>
        <position position="257"/>
    </location>
    <ligand>
        <name>K(+)</name>
        <dbReference type="ChEBI" id="CHEBI:29103"/>
    </ligand>
</feature>
<accession>A0A6A6G549</accession>
<dbReference type="EC" id="2.7.1.15" evidence="2 12"/>
<dbReference type="GO" id="GO:0005524">
    <property type="term" value="F:ATP binding"/>
    <property type="evidence" value="ECO:0007669"/>
    <property type="project" value="UniProtKB-UniRule"/>
</dbReference>
<dbReference type="InterPro" id="IPR011611">
    <property type="entry name" value="PfkB_dom"/>
</dbReference>
<dbReference type="GO" id="GO:0046872">
    <property type="term" value="F:metal ion binding"/>
    <property type="evidence" value="ECO:0007669"/>
    <property type="project" value="UniProtKB-KW"/>
</dbReference>
<comment type="function">
    <text evidence="12">Catalyzes the phosphorylation of ribose at O-5 in a reaction requiring ATP and magnesium. The resulting D-ribose-5-phosphate can then be used either for sythesis of nucleotides, histidine, and tryptophan, or as a component of the pentose phosphate pathway.</text>
</comment>
<organism evidence="14 15">
    <name type="scientific">Elsinoe ampelina</name>
    <dbReference type="NCBI Taxonomy" id="302913"/>
    <lineage>
        <taxon>Eukaryota</taxon>
        <taxon>Fungi</taxon>
        <taxon>Dikarya</taxon>
        <taxon>Ascomycota</taxon>
        <taxon>Pezizomycotina</taxon>
        <taxon>Dothideomycetes</taxon>
        <taxon>Dothideomycetidae</taxon>
        <taxon>Myriangiales</taxon>
        <taxon>Elsinoaceae</taxon>
        <taxon>Elsinoe</taxon>
    </lineage>
</organism>
<evidence type="ECO:0000256" key="12">
    <source>
        <dbReference type="HAMAP-Rule" id="MF_03215"/>
    </source>
</evidence>
<dbReference type="PROSITE" id="PS00584">
    <property type="entry name" value="PFKB_KINASES_2"/>
    <property type="match status" value="1"/>
</dbReference>
<keyword evidence="12" id="KW-0963">Cytoplasm</keyword>
<evidence type="ECO:0000256" key="11">
    <source>
        <dbReference type="ARBA" id="ARBA00023277"/>
    </source>
</evidence>
<dbReference type="Gene3D" id="3.40.1190.20">
    <property type="match status" value="1"/>
</dbReference>
<keyword evidence="10 12" id="KW-0630">Potassium</keyword>
<keyword evidence="9 12" id="KW-0460">Magnesium</keyword>
<evidence type="ECO:0000256" key="9">
    <source>
        <dbReference type="ARBA" id="ARBA00022842"/>
    </source>
</evidence>
<feature type="domain" description="Carbohydrate kinase PfkB" evidence="13">
    <location>
        <begin position="6"/>
        <end position="307"/>
    </location>
</feature>
<dbReference type="SUPFAM" id="SSF53613">
    <property type="entry name" value="Ribokinase-like"/>
    <property type="match status" value="1"/>
</dbReference>
<keyword evidence="7 12" id="KW-0418">Kinase</keyword>
<feature type="binding site" evidence="12">
    <location>
        <position position="193"/>
    </location>
    <ligand>
        <name>ATP</name>
        <dbReference type="ChEBI" id="CHEBI:30616"/>
    </ligand>
</feature>
<keyword evidence="6 12" id="KW-0547">Nucleotide-binding</keyword>
<dbReference type="AlphaFoldDB" id="A0A6A6G549"/>
<keyword evidence="15" id="KW-1185">Reference proteome</keyword>
<evidence type="ECO:0000256" key="7">
    <source>
        <dbReference type="ARBA" id="ARBA00022777"/>
    </source>
</evidence>
<feature type="binding site" evidence="12">
    <location>
        <position position="255"/>
    </location>
    <ligand>
        <name>K(+)</name>
        <dbReference type="ChEBI" id="CHEBI:29103"/>
    </ligand>
</feature>
<dbReference type="Pfam" id="PF00294">
    <property type="entry name" value="PfkB"/>
    <property type="match status" value="1"/>
</dbReference>
<dbReference type="PANTHER" id="PTHR10584">
    <property type="entry name" value="SUGAR KINASE"/>
    <property type="match status" value="1"/>
</dbReference>
<feature type="binding site" evidence="12">
    <location>
        <begin position="41"/>
        <end position="45"/>
    </location>
    <ligand>
        <name>substrate</name>
    </ligand>
</feature>
<dbReference type="CDD" id="cd01174">
    <property type="entry name" value="ribokinase"/>
    <property type="match status" value="1"/>
</dbReference>
<dbReference type="HAMAP" id="MF_01987">
    <property type="entry name" value="Ribokinase"/>
    <property type="match status" value="1"/>
</dbReference>
<dbReference type="GO" id="GO:0019303">
    <property type="term" value="P:D-ribose catabolic process"/>
    <property type="evidence" value="ECO:0007669"/>
    <property type="project" value="UniProtKB-UniRule"/>
</dbReference>
<dbReference type="InterPro" id="IPR029056">
    <property type="entry name" value="Ribokinase-like"/>
</dbReference>
<dbReference type="EMBL" id="ML992512">
    <property type="protein sequence ID" value="KAF2220560.1"/>
    <property type="molecule type" value="Genomic_DNA"/>
</dbReference>
<reference evidence="15" key="1">
    <citation type="journal article" date="2020" name="Stud. Mycol.">
        <title>101 Dothideomycetes genomes: A test case for predicting lifestyles and emergence of pathogens.</title>
        <authorList>
            <person name="Haridas S."/>
            <person name="Albert R."/>
            <person name="Binder M."/>
            <person name="Bloem J."/>
            <person name="LaButti K."/>
            <person name="Salamov A."/>
            <person name="Andreopoulos B."/>
            <person name="Baker S."/>
            <person name="Barry K."/>
            <person name="Bills G."/>
            <person name="Bluhm B."/>
            <person name="Cannon C."/>
            <person name="Castanera R."/>
            <person name="Culley D."/>
            <person name="Daum C."/>
            <person name="Ezra D."/>
            <person name="Gonzalez J."/>
            <person name="Henrissat B."/>
            <person name="Kuo A."/>
            <person name="Liang C."/>
            <person name="Lipzen A."/>
            <person name="Lutzoni F."/>
            <person name="Magnuson J."/>
            <person name="Mondo S."/>
            <person name="Nolan M."/>
            <person name="Ohm R."/>
            <person name="Pangilinan J."/>
            <person name="Park H.-J."/>
            <person name="Ramirez L."/>
            <person name="Alfaro M."/>
            <person name="Sun H."/>
            <person name="Tritt A."/>
            <person name="Yoshinaga Y."/>
            <person name="Zwiers L.-H."/>
            <person name="Turgeon B."/>
            <person name="Goodwin S."/>
            <person name="Spatafora J."/>
            <person name="Crous P."/>
            <person name="Grigoriev I."/>
        </authorList>
    </citation>
    <scope>NUCLEOTIDE SEQUENCE [LARGE SCALE GENOMIC DNA]</scope>
    <source>
        <strain evidence="15">CECT 20119</strain>
    </source>
</reference>
<comment type="subunit">
    <text evidence="12">Homodimer.</text>
</comment>
<evidence type="ECO:0000256" key="5">
    <source>
        <dbReference type="ARBA" id="ARBA00022723"/>
    </source>
</evidence>
<comment type="catalytic activity">
    <reaction evidence="12">
        <text>D-ribose + ATP = D-ribose 5-phosphate + ADP + H(+)</text>
        <dbReference type="Rhea" id="RHEA:13697"/>
        <dbReference type="ChEBI" id="CHEBI:15378"/>
        <dbReference type="ChEBI" id="CHEBI:30616"/>
        <dbReference type="ChEBI" id="CHEBI:47013"/>
        <dbReference type="ChEBI" id="CHEBI:78346"/>
        <dbReference type="ChEBI" id="CHEBI:456216"/>
        <dbReference type="EC" id="2.7.1.15"/>
    </reaction>
</comment>
<keyword evidence="12" id="KW-0539">Nucleus</keyword>
<feature type="binding site" evidence="12">
    <location>
        <begin position="224"/>
        <end position="229"/>
    </location>
    <ligand>
        <name>ATP</name>
        <dbReference type="ChEBI" id="CHEBI:30616"/>
    </ligand>
</feature>
<sequence>MPSGIVAVVGSLNIDFITNTPRVPSAGETLTATSFNTGFGGKGANQAVACARLSGTSDATSSTVKTMMVGNVGSDSFGTDYLAALQQEGIDTSHIDVIQGQKTGIANIIVETETGENRILVATNANHANQDTLRDLVPDEADVMVFQLEIPVAQVVHNCHIAREKGKYVIFNPAPAITLPEEVYASVDCIVVNETEAEIMCQGQDQSWDEFFFARGVRDIAIRTLGSKGVEWVSRTGPNAGRVMSVPAEKVRVVDTTAAGDTFVGGLATKIAAAGGKGLEEPWEVIRFANRAAAKTVERSGAMDAIPRLSELA</sequence>
<dbReference type="GO" id="GO:0004747">
    <property type="term" value="F:ribokinase activity"/>
    <property type="evidence" value="ECO:0007669"/>
    <property type="project" value="UniProtKB-UniRule"/>
</dbReference>
<evidence type="ECO:0000256" key="8">
    <source>
        <dbReference type="ARBA" id="ARBA00022840"/>
    </source>
</evidence>
<comment type="caution">
    <text evidence="12">Lacks conserved residue(s) required for the propagation of feature annotation.</text>
</comment>
<dbReference type="OrthoDB" id="415590at2759"/>
<dbReference type="GO" id="GO:0005737">
    <property type="term" value="C:cytoplasm"/>
    <property type="evidence" value="ECO:0007669"/>
    <property type="project" value="UniProtKB-SubCell"/>
</dbReference>
<evidence type="ECO:0000256" key="10">
    <source>
        <dbReference type="ARBA" id="ARBA00022958"/>
    </source>
</evidence>
<feature type="active site" description="Proton acceptor" evidence="12">
    <location>
        <position position="261"/>
    </location>
</feature>
<feature type="binding site" evidence="12">
    <location>
        <begin position="260"/>
        <end position="261"/>
    </location>
    <ligand>
        <name>ATP</name>
        <dbReference type="ChEBI" id="CHEBI:30616"/>
    </ligand>
</feature>
<evidence type="ECO:0000256" key="6">
    <source>
        <dbReference type="ARBA" id="ARBA00022741"/>
    </source>
</evidence>
<comment type="similarity">
    <text evidence="1">Belongs to the carbohydrate kinase pfkB family.</text>
</comment>
<evidence type="ECO:0000256" key="1">
    <source>
        <dbReference type="ARBA" id="ARBA00005380"/>
    </source>
</evidence>
<evidence type="ECO:0000256" key="3">
    <source>
        <dbReference type="ARBA" id="ARBA00016943"/>
    </source>
</evidence>
<feature type="binding site" evidence="12">
    <location>
        <position position="296"/>
    </location>
    <ligand>
        <name>K(+)</name>
        <dbReference type="ChEBI" id="CHEBI:29103"/>
    </ligand>
</feature>
<protein>
    <recommendedName>
        <fullName evidence="3 12">Ribokinase</fullName>
        <shortName evidence="12">RK</shortName>
        <ecNumber evidence="2 12">2.7.1.15</ecNumber>
    </recommendedName>
</protein>
<comment type="cofactor">
    <cofactor evidence="12">
        <name>Mg(2+)</name>
        <dbReference type="ChEBI" id="CHEBI:18420"/>
    </cofactor>
    <text evidence="12">Requires a divalent cation, most likely magnesium in vivo, as an electrophilic catalyst to aid phosphoryl group transfer. It is the chelate of the metal and the nucleotide that is the actual substrate.</text>
</comment>
<dbReference type="PRINTS" id="PR00990">
    <property type="entry name" value="RIBOKINASE"/>
</dbReference>
<keyword evidence="4 12" id="KW-0808">Transferase</keyword>
<dbReference type="UniPathway" id="UPA00916">
    <property type="reaction ID" value="UER00889"/>
</dbReference>
<feature type="binding site" evidence="12">
    <location>
        <position position="290"/>
    </location>
    <ligand>
        <name>ATP</name>
        <dbReference type="ChEBI" id="CHEBI:30616"/>
    </ligand>
</feature>
<keyword evidence="8 12" id="KW-0067">ATP-binding</keyword>
<dbReference type="PANTHER" id="PTHR10584:SF166">
    <property type="entry name" value="RIBOKINASE"/>
    <property type="match status" value="1"/>
</dbReference>
<name>A0A6A6G549_9PEZI</name>
<feature type="binding site" evidence="12">
    <location>
        <position position="261"/>
    </location>
    <ligand>
        <name>substrate</name>
    </ligand>
</feature>
<dbReference type="InterPro" id="IPR002173">
    <property type="entry name" value="Carboh/pur_kinase_PfkB_CS"/>
</dbReference>
<keyword evidence="11 12" id="KW-0119">Carbohydrate metabolism</keyword>
<feature type="binding site" evidence="12">
    <location>
        <begin position="13"/>
        <end position="15"/>
    </location>
    <ligand>
        <name>substrate</name>
    </ligand>
</feature>
<dbReference type="GO" id="GO:0005634">
    <property type="term" value="C:nucleus"/>
    <property type="evidence" value="ECO:0007669"/>
    <property type="project" value="UniProtKB-SubCell"/>
</dbReference>
<dbReference type="InterPro" id="IPR002139">
    <property type="entry name" value="Ribo/fructo_kinase"/>
</dbReference>
<evidence type="ECO:0000259" key="13">
    <source>
        <dbReference type="Pfam" id="PF00294"/>
    </source>
</evidence>
<dbReference type="Proteomes" id="UP000799538">
    <property type="component" value="Unassembled WGS sequence"/>
</dbReference>
<feature type="binding site" evidence="12">
    <location>
        <position position="299"/>
    </location>
    <ligand>
        <name>K(+)</name>
        <dbReference type="ChEBI" id="CHEBI:29103"/>
    </ligand>
</feature>
<proteinExistence type="inferred from homology"/>
<feature type="binding site" evidence="12">
    <location>
        <position position="149"/>
    </location>
    <ligand>
        <name>substrate</name>
    </ligand>
</feature>
<evidence type="ECO:0000256" key="4">
    <source>
        <dbReference type="ARBA" id="ARBA00022679"/>
    </source>
</evidence>
<gene>
    <name evidence="14" type="ORF">BDZ85DRAFT_28474</name>
</gene>
<dbReference type="InterPro" id="IPR011877">
    <property type="entry name" value="Ribokinase"/>
</dbReference>
<evidence type="ECO:0000313" key="15">
    <source>
        <dbReference type="Proteomes" id="UP000799538"/>
    </source>
</evidence>
<evidence type="ECO:0000256" key="2">
    <source>
        <dbReference type="ARBA" id="ARBA00012035"/>
    </source>
</evidence>
<comment type="activity regulation">
    <text evidence="12">Activated by a monovalent cation that binds near, but not in, the active site. The most likely occupant of the site in vivo is potassium. Ion binding induces a conformational change that may alter substrate affinity.</text>
</comment>
<feature type="binding site" evidence="12">
    <location>
        <position position="301"/>
    </location>
    <ligand>
        <name>K(+)</name>
        <dbReference type="ChEBI" id="CHEBI:29103"/>
    </ligand>
</feature>